<dbReference type="InterPro" id="IPR001534">
    <property type="entry name" value="Transthyretin-like"/>
</dbReference>
<evidence type="ECO:0000256" key="3">
    <source>
        <dbReference type="ARBA" id="ARBA00022525"/>
    </source>
</evidence>
<evidence type="ECO:0000313" key="7">
    <source>
        <dbReference type="WBParaSite" id="ACRNAN_scaffold6544.g30808.t1"/>
    </source>
</evidence>
<evidence type="ECO:0000313" key="6">
    <source>
        <dbReference type="Proteomes" id="UP000887540"/>
    </source>
</evidence>
<dbReference type="Proteomes" id="UP000887540">
    <property type="component" value="Unplaced"/>
</dbReference>
<evidence type="ECO:0000256" key="2">
    <source>
        <dbReference type="ARBA" id="ARBA00010112"/>
    </source>
</evidence>
<reference evidence="7" key="1">
    <citation type="submission" date="2022-11" db="UniProtKB">
        <authorList>
            <consortium name="WormBaseParasite"/>
        </authorList>
    </citation>
    <scope>IDENTIFICATION</scope>
</reference>
<comment type="subcellular location">
    <subcellularLocation>
        <location evidence="1">Secreted</location>
    </subcellularLocation>
</comment>
<dbReference type="GO" id="GO:0009986">
    <property type="term" value="C:cell surface"/>
    <property type="evidence" value="ECO:0007669"/>
    <property type="project" value="InterPro"/>
</dbReference>
<evidence type="ECO:0000256" key="1">
    <source>
        <dbReference type="ARBA" id="ARBA00004613"/>
    </source>
</evidence>
<proteinExistence type="inferred from homology"/>
<dbReference type="GO" id="GO:0005576">
    <property type="term" value="C:extracellular region"/>
    <property type="evidence" value="ECO:0007669"/>
    <property type="project" value="UniProtKB-SubCell"/>
</dbReference>
<feature type="signal peptide" evidence="5">
    <location>
        <begin position="1"/>
        <end position="24"/>
    </location>
</feature>
<dbReference type="WBParaSite" id="ACRNAN_scaffold6544.g30808.t1">
    <property type="protein sequence ID" value="ACRNAN_scaffold6544.g30808.t1"/>
    <property type="gene ID" value="ACRNAN_scaffold6544.g30808"/>
</dbReference>
<keyword evidence="4 5" id="KW-0732">Signal</keyword>
<evidence type="ECO:0000256" key="4">
    <source>
        <dbReference type="ARBA" id="ARBA00022729"/>
    </source>
</evidence>
<accession>A0A914EAZ7</accession>
<dbReference type="AlphaFoldDB" id="A0A914EAZ7"/>
<sequence>MYLRQDMWKLALCVISLHIGFSDGLLGIGSSQSVDVQGTLTCNGQPASGILVKLYDSNTLTIDNLLATGNTNSNGGFDLTGKINDITSMDPKVDIFHNCDNSALRCSKKLVINVPQSAINGGTYNIGTIELANTFQGQSHDCIH</sequence>
<name>A0A914EAZ7_9BILA</name>
<dbReference type="PANTHER" id="PTHR21700:SF45">
    <property type="entry name" value="TRANSTHYRETIN-LIKE FAMILY PROTEIN"/>
    <property type="match status" value="1"/>
</dbReference>
<dbReference type="PANTHER" id="PTHR21700">
    <property type="entry name" value="TRANSTHYRETIN-LIKE FAMILY PROTEIN-RELATED"/>
    <property type="match status" value="1"/>
</dbReference>
<organism evidence="6 7">
    <name type="scientific">Acrobeloides nanus</name>
    <dbReference type="NCBI Taxonomy" id="290746"/>
    <lineage>
        <taxon>Eukaryota</taxon>
        <taxon>Metazoa</taxon>
        <taxon>Ecdysozoa</taxon>
        <taxon>Nematoda</taxon>
        <taxon>Chromadorea</taxon>
        <taxon>Rhabditida</taxon>
        <taxon>Tylenchina</taxon>
        <taxon>Cephalobomorpha</taxon>
        <taxon>Cephaloboidea</taxon>
        <taxon>Cephalobidae</taxon>
        <taxon>Acrobeloides</taxon>
    </lineage>
</organism>
<dbReference type="Gene3D" id="2.60.40.3330">
    <property type="match status" value="1"/>
</dbReference>
<dbReference type="InterPro" id="IPR038479">
    <property type="entry name" value="Transthyretin-like_sf"/>
</dbReference>
<comment type="similarity">
    <text evidence="2">Belongs to the nematode transthyretin-like family.</text>
</comment>
<keyword evidence="3" id="KW-0964">Secreted</keyword>
<feature type="chain" id="PRO_5037571285" evidence="5">
    <location>
        <begin position="25"/>
        <end position="144"/>
    </location>
</feature>
<evidence type="ECO:0000256" key="5">
    <source>
        <dbReference type="SAM" id="SignalP"/>
    </source>
</evidence>
<keyword evidence="6" id="KW-1185">Reference proteome</keyword>
<protein>
    <submittedName>
        <fullName evidence="7">Uncharacterized protein</fullName>
    </submittedName>
</protein>
<dbReference type="Pfam" id="PF01060">
    <property type="entry name" value="TTR-52"/>
    <property type="match status" value="1"/>
</dbReference>